<organism evidence="1">
    <name type="scientific">bioreactor metagenome</name>
    <dbReference type="NCBI Taxonomy" id="1076179"/>
    <lineage>
        <taxon>unclassified sequences</taxon>
        <taxon>metagenomes</taxon>
        <taxon>ecological metagenomes</taxon>
    </lineage>
</organism>
<comment type="caution">
    <text evidence="1">The sequence shown here is derived from an EMBL/GenBank/DDBJ whole genome shotgun (WGS) entry which is preliminary data.</text>
</comment>
<accession>A0A645JPB2</accession>
<reference evidence="1" key="1">
    <citation type="submission" date="2019-08" db="EMBL/GenBank/DDBJ databases">
        <authorList>
            <person name="Kucharzyk K."/>
            <person name="Murdoch R.W."/>
            <person name="Higgins S."/>
            <person name="Loffler F."/>
        </authorList>
    </citation>
    <scope>NUCLEOTIDE SEQUENCE</scope>
</reference>
<sequence length="114" mass="12275">MRDTSPAIICAELGEQSGGMAESGEADRNIGRASSERFDGCAVGGGQDVDDCFADDGHTCRHRHTTSTGQLAADVHPLSMRYGCRFRKPTADRTMGRAYAPSVRHSDGSWQRVS</sequence>
<proteinExistence type="predicted"/>
<protein>
    <submittedName>
        <fullName evidence="1">Uncharacterized protein</fullName>
    </submittedName>
</protein>
<dbReference type="EMBL" id="VSSQ01138012">
    <property type="protein sequence ID" value="MPN61423.1"/>
    <property type="molecule type" value="Genomic_DNA"/>
</dbReference>
<evidence type="ECO:0000313" key="1">
    <source>
        <dbReference type="EMBL" id="MPN61423.1"/>
    </source>
</evidence>
<gene>
    <name evidence="1" type="ORF">SDC9_209160</name>
</gene>
<dbReference type="AlphaFoldDB" id="A0A645JPB2"/>
<name>A0A645JPB2_9ZZZZ</name>